<proteinExistence type="inferred from homology"/>
<comment type="function">
    <text evidence="9">CRISPR (clustered regularly interspaced short palindromic repeat), is an adaptive immune system that provides protection against mobile genetic elements (viruses, transposable elements and conjugative plasmids). CRISPR clusters contain sequences complementary to antecedent mobile elements and target invading nucleic acids. CRISPR clusters are transcribed and processed into CRISPR RNA (crRNA). Functions as a ssRNA-specific endoribonuclease. Involved in the integration of spacer DNA into the CRISPR cassette.</text>
</comment>
<keyword evidence="8 9" id="KW-0051">Antiviral defense</keyword>
<dbReference type="HAMAP" id="MF_01471">
    <property type="entry name" value="Cas2"/>
    <property type="match status" value="1"/>
</dbReference>
<name>A0ABY5UWW0_9BACT</name>
<dbReference type="GeneID" id="82891591"/>
<keyword evidence="5 9" id="KW-0255">Endonuclease</keyword>
<dbReference type="EC" id="3.1.-.-" evidence="9"/>
<keyword evidence="3 9" id="KW-0540">Nuclease</keyword>
<comment type="similarity">
    <text evidence="2 9">Belongs to the CRISPR-associated endoribonuclease Cas2 protein family.</text>
</comment>
<protein>
    <recommendedName>
        <fullName evidence="9">CRISPR-associated endoribonuclease Cas2</fullName>
        <ecNumber evidence="9">3.1.-.-</ecNumber>
    </recommendedName>
</protein>
<sequence length="112" mass="13316">MSELRLNAYRIMWLFVFFDLPTHTKTERRHAAQFRKALEKDGFAMMQYSVYVRHCVSKENMEVHIRRVRKSMPPSGMTSILSVTDKQYGEILNFWGKVERAGPEIPQQLEFF</sequence>
<evidence type="ECO:0000256" key="8">
    <source>
        <dbReference type="ARBA" id="ARBA00023118"/>
    </source>
</evidence>
<comment type="subunit">
    <text evidence="9">Homodimer, forms a heterotetramer with a Cas1 homodimer.</text>
</comment>
<accession>A0ABY5UWW0</accession>
<dbReference type="Pfam" id="PF09827">
    <property type="entry name" value="CRISPR_Cas2"/>
    <property type="match status" value="1"/>
</dbReference>
<dbReference type="InterPro" id="IPR021127">
    <property type="entry name" value="CRISPR_associated_Cas2"/>
</dbReference>
<keyword evidence="6 9" id="KW-0378">Hydrolase</keyword>
<reference evidence="10" key="1">
    <citation type="journal article" date="2022" name="Cell">
        <title>Design, construction, and in vivo augmentation of a complex gut microbiome.</title>
        <authorList>
            <person name="Cheng A.G."/>
            <person name="Ho P.Y."/>
            <person name="Aranda-Diaz A."/>
            <person name="Jain S."/>
            <person name="Yu F.B."/>
            <person name="Meng X."/>
            <person name="Wang M."/>
            <person name="Iakiviak M."/>
            <person name="Nagashima K."/>
            <person name="Zhao A."/>
            <person name="Murugkar P."/>
            <person name="Patil A."/>
            <person name="Atabakhsh K."/>
            <person name="Weakley A."/>
            <person name="Yan J."/>
            <person name="Brumbaugh A.R."/>
            <person name="Higginbottom S."/>
            <person name="Dimas A."/>
            <person name="Shiver A.L."/>
            <person name="Deutschbauer A."/>
            <person name="Neff N."/>
            <person name="Sonnenburg J.L."/>
            <person name="Huang K.C."/>
            <person name="Fischbach M.A."/>
        </authorList>
    </citation>
    <scope>NUCLEOTIDE SEQUENCE</scope>
    <source>
        <strain evidence="10">AP11</strain>
    </source>
</reference>
<dbReference type="RefSeq" id="WP_026089793.1">
    <property type="nucleotide sequence ID" value="NZ_CAPH01000018.1"/>
</dbReference>
<organism evidence="10 11">
    <name type="scientific">Alistipes ihumii AP11</name>
    <dbReference type="NCBI Taxonomy" id="1211813"/>
    <lineage>
        <taxon>Bacteria</taxon>
        <taxon>Pseudomonadati</taxon>
        <taxon>Bacteroidota</taxon>
        <taxon>Bacteroidia</taxon>
        <taxon>Bacteroidales</taxon>
        <taxon>Rikenellaceae</taxon>
        <taxon>Alistipes</taxon>
    </lineage>
</organism>
<evidence type="ECO:0000256" key="3">
    <source>
        <dbReference type="ARBA" id="ARBA00022722"/>
    </source>
</evidence>
<comment type="cofactor">
    <cofactor evidence="1 9">
        <name>Mg(2+)</name>
        <dbReference type="ChEBI" id="CHEBI:18420"/>
    </cofactor>
</comment>
<evidence type="ECO:0000256" key="2">
    <source>
        <dbReference type="ARBA" id="ARBA00009959"/>
    </source>
</evidence>
<keyword evidence="11" id="KW-1185">Reference proteome</keyword>
<keyword evidence="4 9" id="KW-0479">Metal-binding</keyword>
<gene>
    <name evidence="9 10" type="primary">cas2</name>
    <name evidence="10" type="ORF">NQ491_07615</name>
</gene>
<evidence type="ECO:0000256" key="4">
    <source>
        <dbReference type="ARBA" id="ARBA00022723"/>
    </source>
</evidence>
<dbReference type="Proteomes" id="UP001059295">
    <property type="component" value="Chromosome"/>
</dbReference>
<feature type="binding site" evidence="9">
    <location>
        <position position="19"/>
    </location>
    <ligand>
        <name>Mg(2+)</name>
        <dbReference type="ChEBI" id="CHEBI:18420"/>
        <note>catalytic</note>
    </ligand>
</feature>
<dbReference type="SUPFAM" id="SSF143430">
    <property type="entry name" value="TTP0101/SSO1404-like"/>
    <property type="match status" value="1"/>
</dbReference>
<evidence type="ECO:0000313" key="10">
    <source>
        <dbReference type="EMBL" id="UWN56525.1"/>
    </source>
</evidence>
<evidence type="ECO:0000313" key="11">
    <source>
        <dbReference type="Proteomes" id="UP001059295"/>
    </source>
</evidence>
<dbReference type="GO" id="GO:0004519">
    <property type="term" value="F:endonuclease activity"/>
    <property type="evidence" value="ECO:0007669"/>
    <property type="project" value="UniProtKB-KW"/>
</dbReference>
<dbReference type="NCBIfam" id="TIGR01573">
    <property type="entry name" value="cas2"/>
    <property type="match status" value="1"/>
</dbReference>
<evidence type="ECO:0000256" key="7">
    <source>
        <dbReference type="ARBA" id="ARBA00022842"/>
    </source>
</evidence>
<dbReference type="EMBL" id="CP102294">
    <property type="protein sequence ID" value="UWN56525.1"/>
    <property type="molecule type" value="Genomic_DNA"/>
</dbReference>
<evidence type="ECO:0000256" key="6">
    <source>
        <dbReference type="ARBA" id="ARBA00022801"/>
    </source>
</evidence>
<keyword evidence="7 9" id="KW-0460">Magnesium</keyword>
<dbReference type="InterPro" id="IPR019199">
    <property type="entry name" value="Virulence_VapD/CRISPR_Cas2"/>
</dbReference>
<evidence type="ECO:0000256" key="1">
    <source>
        <dbReference type="ARBA" id="ARBA00001946"/>
    </source>
</evidence>
<evidence type="ECO:0000256" key="5">
    <source>
        <dbReference type="ARBA" id="ARBA00022759"/>
    </source>
</evidence>
<evidence type="ECO:0000256" key="9">
    <source>
        <dbReference type="HAMAP-Rule" id="MF_01471"/>
    </source>
</evidence>